<dbReference type="GO" id="GO:0052793">
    <property type="term" value="F:pectin acetylesterase activity"/>
    <property type="evidence" value="ECO:0007669"/>
    <property type="project" value="TreeGrafter"/>
</dbReference>
<evidence type="ECO:0000313" key="7">
    <source>
        <dbReference type="Proteomes" id="UP001420932"/>
    </source>
</evidence>
<dbReference type="GO" id="GO:0009505">
    <property type="term" value="C:plant-type cell wall"/>
    <property type="evidence" value="ECO:0007669"/>
    <property type="project" value="TreeGrafter"/>
</dbReference>
<dbReference type="Proteomes" id="UP001420932">
    <property type="component" value="Unassembled WGS sequence"/>
</dbReference>
<comment type="similarity">
    <text evidence="3 5">Belongs to the pectinacetylesterase family.</text>
</comment>
<dbReference type="InterPro" id="IPR004963">
    <property type="entry name" value="PAE/NOTUM"/>
</dbReference>
<organism evidence="6 7">
    <name type="scientific">Stephania yunnanensis</name>
    <dbReference type="NCBI Taxonomy" id="152371"/>
    <lineage>
        <taxon>Eukaryota</taxon>
        <taxon>Viridiplantae</taxon>
        <taxon>Streptophyta</taxon>
        <taxon>Embryophyta</taxon>
        <taxon>Tracheophyta</taxon>
        <taxon>Spermatophyta</taxon>
        <taxon>Magnoliopsida</taxon>
        <taxon>Ranunculales</taxon>
        <taxon>Menispermaceae</taxon>
        <taxon>Menispermoideae</taxon>
        <taxon>Cissampelideae</taxon>
        <taxon>Stephania</taxon>
    </lineage>
</organism>
<proteinExistence type="inferred from homology"/>
<keyword evidence="5" id="KW-0964">Secreted</keyword>
<keyword evidence="7" id="KW-1185">Reference proteome</keyword>
<dbReference type="EMBL" id="JBBNAF010000006">
    <property type="protein sequence ID" value="KAK9134820.1"/>
    <property type="molecule type" value="Genomic_DNA"/>
</dbReference>
<gene>
    <name evidence="6" type="ORF">Syun_014150</name>
</gene>
<dbReference type="PANTHER" id="PTHR21562:SF5">
    <property type="entry name" value="PECTIN ACETYLESTERASE 12"/>
    <property type="match status" value="1"/>
</dbReference>
<reference evidence="6 7" key="1">
    <citation type="submission" date="2024-01" db="EMBL/GenBank/DDBJ databases">
        <title>Genome assemblies of Stephania.</title>
        <authorList>
            <person name="Yang L."/>
        </authorList>
    </citation>
    <scope>NUCLEOTIDE SEQUENCE [LARGE SCALE GENOMIC DNA]</scope>
    <source>
        <strain evidence="6">YNDBR</strain>
        <tissue evidence="6">Leaf</tissue>
    </source>
</reference>
<sequence>MAHPEGSRIYVGHPRCVATRMPRVKCNFTHIRVGVDDVVKEDAQWNFLKIEQSKRSHRIRRHLGHAILLVEKAQKFYMEQLRCIDGEATGSRQQAMSHHRTLWHQHSGSDMCHELIGRAANMESDDWLRRCSTSNAVSSACPSYASWLLSNTSFTAQCVTRGRSSGTYSLHVNTPFHIVFHPEFNSAFRYLVGWHGRVDGSGNAQVLTGFSFPIESILASLHFIALLSRCSAGGLVSILHCDEFRELFPATIKMKCLSDAGLFLDA</sequence>
<dbReference type="PANTHER" id="PTHR21562">
    <property type="entry name" value="NOTUM-RELATED"/>
    <property type="match status" value="1"/>
</dbReference>
<accession>A0AAP0JKX4</accession>
<evidence type="ECO:0000256" key="4">
    <source>
        <dbReference type="ARBA" id="ARBA00022512"/>
    </source>
</evidence>
<evidence type="ECO:0000256" key="5">
    <source>
        <dbReference type="RuleBase" id="RU363114"/>
    </source>
</evidence>
<protein>
    <recommendedName>
        <fullName evidence="5">Pectin acetylesterase</fullName>
        <ecNumber evidence="5">3.1.1.-</ecNumber>
    </recommendedName>
</protein>
<comment type="caution">
    <text evidence="6">The sequence shown here is derived from an EMBL/GenBank/DDBJ whole genome shotgun (WGS) entry which is preliminary data.</text>
</comment>
<name>A0AAP0JKX4_9MAGN</name>
<evidence type="ECO:0000313" key="6">
    <source>
        <dbReference type="EMBL" id="KAK9134820.1"/>
    </source>
</evidence>
<keyword evidence="4 5" id="KW-0134">Cell wall</keyword>
<keyword evidence="5" id="KW-0378">Hydrolase</keyword>
<evidence type="ECO:0000256" key="2">
    <source>
        <dbReference type="ARBA" id="ARBA00004191"/>
    </source>
</evidence>
<comment type="subcellular location">
    <subcellularLocation>
        <location evidence="2 5">Secreted</location>
        <location evidence="2 5">Cell wall</location>
    </subcellularLocation>
</comment>
<comment type="function">
    <text evidence="1 5">Hydrolyzes acetyl esters in homogalacturonan regions of pectin. In type I primary cell wall, galacturonic acid residues of pectin can be acetylated at the O-2 and O-3 positions. Decreasing the degree of acetylation of pectin gels in vitro alters their physical properties.</text>
</comment>
<keyword evidence="5" id="KW-0961">Cell wall biogenesis/degradation</keyword>
<evidence type="ECO:0000256" key="1">
    <source>
        <dbReference type="ARBA" id="ARBA00003534"/>
    </source>
</evidence>
<dbReference type="GO" id="GO:0071555">
    <property type="term" value="P:cell wall organization"/>
    <property type="evidence" value="ECO:0007669"/>
    <property type="project" value="UniProtKB-KW"/>
</dbReference>
<dbReference type="Pfam" id="PF03283">
    <property type="entry name" value="PAE"/>
    <property type="match status" value="1"/>
</dbReference>
<dbReference type="EC" id="3.1.1.-" evidence="5"/>
<dbReference type="AlphaFoldDB" id="A0AAP0JKX4"/>
<evidence type="ECO:0000256" key="3">
    <source>
        <dbReference type="ARBA" id="ARBA00005784"/>
    </source>
</evidence>